<evidence type="ECO:0000259" key="1">
    <source>
        <dbReference type="Pfam" id="PF01869"/>
    </source>
</evidence>
<dbReference type="CDD" id="cd24082">
    <property type="entry name" value="ASKHA_NBD_GspK-like"/>
    <property type="match status" value="1"/>
</dbReference>
<accession>A0ABS9E7H1</accession>
<name>A0ABS9E7H1_9HYPH</name>
<proteinExistence type="predicted"/>
<gene>
    <name evidence="2" type="ORF">L1I42_02640</name>
</gene>
<sequence length="292" mass="30752">MTRSNSCVLLIDGGGSGARARLCSLSGDVLATGTAGPANISTDFEAAATNLLGLAHTVYTKAGRDIASFAQDYAFVALAGAGASAQRQELIDRFGFNKMVLATDIDVTLAAALGTVQDGLVAMLGTGSFFVWREQGKVRRVGGWGFILGDEAGGAWLGRELLRDTIKAYDGVAPSSALTQKTLDHFGGTPKKMVPFARDSKAADFAQFAPWVTNAISTDDPVAQRIVKRAVDHLCATLGPADQVPAQHLCFLGGLGRFYQSQMPADYQAICQPAKGEALDGAFWLAQQAFDL</sequence>
<reference evidence="2 3" key="1">
    <citation type="submission" date="2022-01" db="EMBL/GenBank/DDBJ databases">
        <title>Maritalea mediterranea sp. nov., isolated from marine plastic residues from the Malva-rosa beach (Valencia, Spain).</title>
        <authorList>
            <person name="Vidal-Verdu A."/>
            <person name="Molina-Menor E."/>
            <person name="Pascual J."/>
            <person name="Pereto J."/>
            <person name="Porcar M."/>
        </authorList>
    </citation>
    <scope>NUCLEOTIDE SEQUENCE [LARGE SCALE GENOMIC DNA]</scope>
    <source>
        <strain evidence="2 3">P4.10X</strain>
    </source>
</reference>
<feature type="domain" description="ATPase BadF/BadG/BcrA/BcrD type" evidence="1">
    <location>
        <begin position="11"/>
        <end position="234"/>
    </location>
</feature>
<dbReference type="InterPro" id="IPR002731">
    <property type="entry name" value="ATPase_BadF"/>
</dbReference>
<dbReference type="Gene3D" id="3.30.420.40">
    <property type="match status" value="2"/>
</dbReference>
<evidence type="ECO:0000313" key="2">
    <source>
        <dbReference type="EMBL" id="MCF4097383.1"/>
    </source>
</evidence>
<dbReference type="PANTHER" id="PTHR43190">
    <property type="entry name" value="N-ACETYL-D-GLUCOSAMINE KINASE"/>
    <property type="match status" value="1"/>
</dbReference>
<dbReference type="Pfam" id="PF01869">
    <property type="entry name" value="BcrAD_BadFG"/>
    <property type="match status" value="1"/>
</dbReference>
<keyword evidence="3" id="KW-1185">Reference proteome</keyword>
<dbReference type="EMBL" id="JAKGTI010000001">
    <property type="protein sequence ID" value="MCF4097383.1"/>
    <property type="molecule type" value="Genomic_DNA"/>
</dbReference>
<organism evidence="2 3">
    <name type="scientific">Maritalea mediterranea</name>
    <dbReference type="NCBI Taxonomy" id="2909667"/>
    <lineage>
        <taxon>Bacteria</taxon>
        <taxon>Pseudomonadati</taxon>
        <taxon>Pseudomonadota</taxon>
        <taxon>Alphaproteobacteria</taxon>
        <taxon>Hyphomicrobiales</taxon>
        <taxon>Devosiaceae</taxon>
        <taxon>Maritalea</taxon>
    </lineage>
</organism>
<dbReference type="InterPro" id="IPR052519">
    <property type="entry name" value="Euk-type_GlcNAc_Kinase"/>
</dbReference>
<keyword evidence="2" id="KW-0418">Kinase</keyword>
<protein>
    <submittedName>
        <fullName evidence="2">N-acetylglucosamine kinase</fullName>
    </submittedName>
</protein>
<evidence type="ECO:0000313" key="3">
    <source>
        <dbReference type="Proteomes" id="UP001201217"/>
    </source>
</evidence>
<dbReference type="GO" id="GO:0016301">
    <property type="term" value="F:kinase activity"/>
    <property type="evidence" value="ECO:0007669"/>
    <property type="project" value="UniProtKB-KW"/>
</dbReference>
<dbReference type="InterPro" id="IPR043129">
    <property type="entry name" value="ATPase_NBD"/>
</dbReference>
<dbReference type="SUPFAM" id="SSF53067">
    <property type="entry name" value="Actin-like ATPase domain"/>
    <property type="match status" value="2"/>
</dbReference>
<dbReference type="RefSeq" id="WP_236112950.1">
    <property type="nucleotide sequence ID" value="NZ_JAKGTI010000001.1"/>
</dbReference>
<dbReference type="PANTHER" id="PTHR43190:SF3">
    <property type="entry name" value="N-ACETYL-D-GLUCOSAMINE KINASE"/>
    <property type="match status" value="1"/>
</dbReference>
<keyword evidence="2" id="KW-0808">Transferase</keyword>
<dbReference type="Proteomes" id="UP001201217">
    <property type="component" value="Unassembled WGS sequence"/>
</dbReference>
<comment type="caution">
    <text evidence="2">The sequence shown here is derived from an EMBL/GenBank/DDBJ whole genome shotgun (WGS) entry which is preliminary data.</text>
</comment>